<proteinExistence type="predicted"/>
<dbReference type="InterPro" id="IPR001806">
    <property type="entry name" value="Small_GTPase"/>
</dbReference>
<evidence type="ECO:0000313" key="5">
    <source>
        <dbReference type="Proteomes" id="UP001480595"/>
    </source>
</evidence>
<dbReference type="InterPro" id="IPR020849">
    <property type="entry name" value="Small_GTPase_Ras-type"/>
</dbReference>
<accession>A0ABR1SVP3</accession>
<dbReference type="RefSeq" id="XP_066708254.1">
    <property type="nucleotide sequence ID" value="XM_066866578.1"/>
</dbReference>
<name>A0ABR1SVP3_9PEZI</name>
<dbReference type="PANTHER" id="PTHR24070">
    <property type="entry name" value="RAS, DI-RAS, AND RHEB FAMILY MEMBERS OF SMALL GTPASE SUPERFAMILY"/>
    <property type="match status" value="1"/>
</dbReference>
<evidence type="ECO:0000256" key="2">
    <source>
        <dbReference type="ARBA" id="ARBA00023134"/>
    </source>
</evidence>
<dbReference type="Pfam" id="PF00071">
    <property type="entry name" value="Ras"/>
    <property type="match status" value="1"/>
</dbReference>
<evidence type="ECO:0000256" key="3">
    <source>
        <dbReference type="SAM" id="Phobius"/>
    </source>
</evidence>
<dbReference type="Proteomes" id="UP001480595">
    <property type="component" value="Unassembled WGS sequence"/>
</dbReference>
<dbReference type="EMBL" id="JAQQWL010000016">
    <property type="protein sequence ID" value="KAK8038402.1"/>
    <property type="molecule type" value="Genomic_DNA"/>
</dbReference>
<evidence type="ECO:0000313" key="4">
    <source>
        <dbReference type="EMBL" id="KAK8038402.1"/>
    </source>
</evidence>
<reference evidence="4 5" key="1">
    <citation type="submission" date="2023-01" db="EMBL/GenBank/DDBJ databases">
        <title>Analysis of 21 Apiospora genomes using comparative genomics revels a genus with tremendous synthesis potential of carbohydrate active enzymes and secondary metabolites.</title>
        <authorList>
            <person name="Sorensen T."/>
        </authorList>
    </citation>
    <scope>NUCLEOTIDE SEQUENCE [LARGE SCALE GENOMIC DNA]</scope>
    <source>
        <strain evidence="4 5">CBS 135458</strain>
    </source>
</reference>
<dbReference type="SUPFAM" id="SSF52540">
    <property type="entry name" value="P-loop containing nucleoside triphosphate hydrolases"/>
    <property type="match status" value="1"/>
</dbReference>
<sequence length="257" mass="28981">MDSHSVDPMFFWEAYHTSRVSSAVLLFICTPSFAILLRFRRRRIPYGAPEFYLQKGWIICSSAKCLPRSQPVLSKKIGLPLYRNDGRYNNPPDISLVLLGDSGVGKSTLVARCENRKPERTYDPTIEDTYHFTLKGGVTLEIKDTAGVDSYPSLRDKAIQEGNYFVLVFDVRNKGSFDYLKPIAANIRSQHGIKPPILFVGNRANGDGDREVTNMVAKTLAHRSHGFYMEVSDDQEDVGAVFSATLLQLQRTRPEQD</sequence>
<dbReference type="PROSITE" id="PS51419">
    <property type="entry name" value="RAB"/>
    <property type="match status" value="1"/>
</dbReference>
<keyword evidence="3" id="KW-0812">Transmembrane</keyword>
<dbReference type="PROSITE" id="PS51421">
    <property type="entry name" value="RAS"/>
    <property type="match status" value="1"/>
</dbReference>
<keyword evidence="1" id="KW-0547">Nucleotide-binding</keyword>
<dbReference type="SMART" id="SM00175">
    <property type="entry name" value="RAB"/>
    <property type="match status" value="1"/>
</dbReference>
<dbReference type="InterPro" id="IPR027417">
    <property type="entry name" value="P-loop_NTPase"/>
</dbReference>
<keyword evidence="5" id="KW-1185">Reference proteome</keyword>
<keyword evidence="3" id="KW-0472">Membrane</keyword>
<dbReference type="GeneID" id="92099641"/>
<gene>
    <name evidence="4" type="ORF">PG994_015169</name>
</gene>
<keyword evidence="3" id="KW-1133">Transmembrane helix</keyword>
<comment type="caution">
    <text evidence="4">The sequence shown here is derived from an EMBL/GenBank/DDBJ whole genome shotgun (WGS) entry which is preliminary data.</text>
</comment>
<dbReference type="Gene3D" id="3.40.50.300">
    <property type="entry name" value="P-loop containing nucleotide triphosphate hydrolases"/>
    <property type="match status" value="1"/>
</dbReference>
<evidence type="ECO:0000256" key="1">
    <source>
        <dbReference type="ARBA" id="ARBA00022741"/>
    </source>
</evidence>
<protein>
    <submittedName>
        <fullName evidence="4">GTP-binding protein RAB5</fullName>
    </submittedName>
</protein>
<dbReference type="SMART" id="SM00173">
    <property type="entry name" value="RAS"/>
    <property type="match status" value="1"/>
</dbReference>
<organism evidence="4 5">
    <name type="scientific">Apiospora phragmitis</name>
    <dbReference type="NCBI Taxonomy" id="2905665"/>
    <lineage>
        <taxon>Eukaryota</taxon>
        <taxon>Fungi</taxon>
        <taxon>Dikarya</taxon>
        <taxon>Ascomycota</taxon>
        <taxon>Pezizomycotina</taxon>
        <taxon>Sordariomycetes</taxon>
        <taxon>Xylariomycetidae</taxon>
        <taxon>Amphisphaeriales</taxon>
        <taxon>Apiosporaceae</taxon>
        <taxon>Apiospora</taxon>
    </lineage>
</organism>
<dbReference type="SMART" id="SM00174">
    <property type="entry name" value="RHO"/>
    <property type="match status" value="1"/>
</dbReference>
<feature type="transmembrane region" description="Helical" evidence="3">
    <location>
        <begin position="20"/>
        <end position="39"/>
    </location>
</feature>
<dbReference type="PRINTS" id="PR00449">
    <property type="entry name" value="RASTRNSFRMNG"/>
</dbReference>
<keyword evidence="2" id="KW-0342">GTP-binding</keyword>